<keyword evidence="2" id="KW-0004">4Fe-4S</keyword>
<evidence type="ECO:0000313" key="4">
    <source>
        <dbReference type="Proteomes" id="UP001345219"/>
    </source>
</evidence>
<dbReference type="GO" id="GO:0051539">
    <property type="term" value="F:4 iron, 4 sulfur cluster binding"/>
    <property type="evidence" value="ECO:0007669"/>
    <property type="project" value="UniProtKB-KW"/>
</dbReference>
<dbReference type="PANTHER" id="PTHR30544">
    <property type="entry name" value="23S RRNA METHYLTRANSFERASE"/>
    <property type="match status" value="1"/>
</dbReference>
<accession>A0AAN7LA48</accession>
<dbReference type="InterPro" id="IPR040072">
    <property type="entry name" value="Methyltransferase_A"/>
</dbReference>
<comment type="caution">
    <text evidence="3">The sequence shown here is derived from an EMBL/GenBank/DDBJ whole genome shotgun (WGS) entry which is preliminary data.</text>
</comment>
<dbReference type="Gene3D" id="3.20.20.70">
    <property type="entry name" value="Aldolase class I"/>
    <property type="match status" value="1"/>
</dbReference>
<dbReference type="GO" id="GO:0070475">
    <property type="term" value="P:rRNA base methylation"/>
    <property type="evidence" value="ECO:0007669"/>
    <property type="project" value="TreeGrafter"/>
</dbReference>
<dbReference type="EMBL" id="JAXIOK010000002">
    <property type="protein sequence ID" value="KAK4777895.1"/>
    <property type="molecule type" value="Genomic_DNA"/>
</dbReference>
<proteinExistence type="predicted"/>
<reference evidence="3 4" key="1">
    <citation type="journal article" date="2023" name="Hortic Res">
        <title>Pangenome of water caltrop reveals structural variations and asymmetric subgenome divergence after allopolyploidization.</title>
        <authorList>
            <person name="Zhang X."/>
            <person name="Chen Y."/>
            <person name="Wang L."/>
            <person name="Yuan Y."/>
            <person name="Fang M."/>
            <person name="Shi L."/>
            <person name="Lu R."/>
            <person name="Comes H.P."/>
            <person name="Ma Y."/>
            <person name="Chen Y."/>
            <person name="Huang G."/>
            <person name="Zhou Y."/>
            <person name="Zheng Z."/>
            <person name="Qiu Y."/>
        </authorList>
    </citation>
    <scope>NUCLEOTIDE SEQUENCE [LARGE SCALE GENOMIC DNA]</scope>
    <source>
        <tissue evidence="3">Roots</tissue>
    </source>
</reference>
<sequence>MVEPLHNIENVIKPSDDEQQGLHFSPHKSLREDFPHKSNYTVLFEYAMLAGVNNRLHVLMQLQGCKEANFFSPMHPLQDQSHLIQPSQLVPVPSILAESGCTVFQRLMRGEDQLAACGQLGNPGPVPAPQQLQMALNSTSSVLLRSIDKQHSRMLQRLRATMMKVLFHGRLAITRKLGMRGDLLNYETAHEAKTYASLSLLP</sequence>
<keyword evidence="4" id="KW-1185">Reference proteome</keyword>
<dbReference type="InterPro" id="IPR013785">
    <property type="entry name" value="Aldolase_TIM"/>
</dbReference>
<organism evidence="3 4">
    <name type="scientific">Trapa incisa</name>
    <dbReference type="NCBI Taxonomy" id="236973"/>
    <lineage>
        <taxon>Eukaryota</taxon>
        <taxon>Viridiplantae</taxon>
        <taxon>Streptophyta</taxon>
        <taxon>Embryophyta</taxon>
        <taxon>Tracheophyta</taxon>
        <taxon>Spermatophyta</taxon>
        <taxon>Magnoliopsida</taxon>
        <taxon>eudicotyledons</taxon>
        <taxon>Gunneridae</taxon>
        <taxon>Pentapetalae</taxon>
        <taxon>rosids</taxon>
        <taxon>malvids</taxon>
        <taxon>Myrtales</taxon>
        <taxon>Lythraceae</taxon>
        <taxon>Trapa</taxon>
    </lineage>
</organism>
<dbReference type="PANTHER" id="PTHR30544:SF9">
    <property type="entry name" value="RADICAL SAM SUPERFAMILY PROTEIN"/>
    <property type="match status" value="1"/>
</dbReference>
<protein>
    <submittedName>
        <fullName evidence="3">Uncharacterized protein</fullName>
    </submittedName>
</protein>
<dbReference type="GO" id="GO:0030488">
    <property type="term" value="P:tRNA methylation"/>
    <property type="evidence" value="ECO:0007669"/>
    <property type="project" value="TreeGrafter"/>
</dbReference>
<keyword evidence="2" id="KW-0479">Metal-binding</keyword>
<evidence type="ECO:0000313" key="3">
    <source>
        <dbReference type="EMBL" id="KAK4777895.1"/>
    </source>
</evidence>
<evidence type="ECO:0000256" key="1">
    <source>
        <dbReference type="ARBA" id="ARBA00001966"/>
    </source>
</evidence>
<comment type="cofactor">
    <cofactor evidence="1">
        <name>[4Fe-4S] cluster</name>
        <dbReference type="ChEBI" id="CHEBI:49883"/>
    </cofactor>
</comment>
<dbReference type="Proteomes" id="UP001345219">
    <property type="component" value="Chromosome 14"/>
</dbReference>
<dbReference type="AlphaFoldDB" id="A0AAN7LA48"/>
<evidence type="ECO:0000256" key="2">
    <source>
        <dbReference type="ARBA" id="ARBA00022485"/>
    </source>
</evidence>
<keyword evidence="2" id="KW-0411">Iron-sulfur</keyword>
<gene>
    <name evidence="3" type="ORF">SAY87_018082</name>
</gene>
<keyword evidence="2" id="KW-0408">Iron</keyword>
<name>A0AAN7LA48_9MYRT</name>